<dbReference type="Proteomes" id="UP001174909">
    <property type="component" value="Unassembled WGS sequence"/>
</dbReference>
<sequence length="177" mass="18698">MYSIYVVVILAALGEAQLPSLVSFSLSLTPPELLTLTFDTTLQSSECDVSKLTLQNSSVLMAGGSHTPEGGGSCSFIGGLTVTLNAALDSEDWAAIQANIYLATEPANTYLSMQAGFLTQGSNSPISSSSAIQVYTQSFTPCKRRVIATLFPKSIPNSFTFSYTFSLGDISSLLGKQ</sequence>
<gene>
    <name evidence="2" type="ORF">GBAR_LOCUS30064</name>
</gene>
<dbReference type="AlphaFoldDB" id="A0AA35XL02"/>
<name>A0AA35XL02_GEOBA</name>
<keyword evidence="1" id="KW-0732">Signal</keyword>
<keyword evidence="3" id="KW-1185">Reference proteome</keyword>
<protein>
    <submittedName>
        <fullName evidence="2">Uncharacterized protein</fullName>
    </submittedName>
</protein>
<accession>A0AA35XL02</accession>
<feature type="chain" id="PRO_5041287563" evidence="1">
    <location>
        <begin position="17"/>
        <end position="177"/>
    </location>
</feature>
<evidence type="ECO:0000313" key="2">
    <source>
        <dbReference type="EMBL" id="CAI8055077.1"/>
    </source>
</evidence>
<proteinExistence type="predicted"/>
<dbReference type="EMBL" id="CASHTH010004242">
    <property type="protein sequence ID" value="CAI8055077.1"/>
    <property type="molecule type" value="Genomic_DNA"/>
</dbReference>
<feature type="signal peptide" evidence="1">
    <location>
        <begin position="1"/>
        <end position="16"/>
    </location>
</feature>
<evidence type="ECO:0000313" key="3">
    <source>
        <dbReference type="Proteomes" id="UP001174909"/>
    </source>
</evidence>
<evidence type="ECO:0000256" key="1">
    <source>
        <dbReference type="SAM" id="SignalP"/>
    </source>
</evidence>
<reference evidence="2" key="1">
    <citation type="submission" date="2023-03" db="EMBL/GenBank/DDBJ databases">
        <authorList>
            <person name="Steffen K."/>
            <person name="Cardenas P."/>
        </authorList>
    </citation>
    <scope>NUCLEOTIDE SEQUENCE</scope>
</reference>
<organism evidence="2 3">
    <name type="scientific">Geodia barretti</name>
    <name type="common">Barrett's horny sponge</name>
    <dbReference type="NCBI Taxonomy" id="519541"/>
    <lineage>
        <taxon>Eukaryota</taxon>
        <taxon>Metazoa</taxon>
        <taxon>Porifera</taxon>
        <taxon>Demospongiae</taxon>
        <taxon>Heteroscleromorpha</taxon>
        <taxon>Tetractinellida</taxon>
        <taxon>Astrophorina</taxon>
        <taxon>Geodiidae</taxon>
        <taxon>Geodia</taxon>
    </lineage>
</organism>
<comment type="caution">
    <text evidence="2">The sequence shown here is derived from an EMBL/GenBank/DDBJ whole genome shotgun (WGS) entry which is preliminary data.</text>
</comment>